<accession>A0ABW1R2Q5</accession>
<keyword evidence="3" id="KW-1185">Reference proteome</keyword>
<name>A0ABW1R2Q5_9ACTN</name>
<feature type="transmembrane region" description="Helical" evidence="1">
    <location>
        <begin position="63"/>
        <end position="80"/>
    </location>
</feature>
<evidence type="ECO:0000256" key="1">
    <source>
        <dbReference type="SAM" id="Phobius"/>
    </source>
</evidence>
<gene>
    <name evidence="2" type="ORF">ACFPWU_14675</name>
</gene>
<evidence type="ECO:0000313" key="3">
    <source>
        <dbReference type="Proteomes" id="UP001596098"/>
    </source>
</evidence>
<evidence type="ECO:0000313" key="2">
    <source>
        <dbReference type="EMBL" id="MFC6154908.1"/>
    </source>
</evidence>
<keyword evidence="1" id="KW-0472">Membrane</keyword>
<reference evidence="3" key="1">
    <citation type="journal article" date="2019" name="Int. J. Syst. Evol. Microbiol.">
        <title>The Global Catalogue of Microorganisms (GCM) 10K type strain sequencing project: providing services to taxonomists for standard genome sequencing and annotation.</title>
        <authorList>
            <consortium name="The Broad Institute Genomics Platform"/>
            <consortium name="The Broad Institute Genome Sequencing Center for Infectious Disease"/>
            <person name="Wu L."/>
            <person name="Ma J."/>
        </authorList>
    </citation>
    <scope>NUCLEOTIDE SEQUENCE [LARGE SCALE GENOMIC DNA]</scope>
    <source>
        <strain evidence="3">DFY28</strain>
    </source>
</reference>
<dbReference type="RefSeq" id="WP_128221996.1">
    <property type="nucleotide sequence ID" value="NZ_CP034929.1"/>
</dbReference>
<dbReference type="InterPro" id="IPR049920">
    <property type="entry name" value="IK1_05631-like"/>
</dbReference>
<proteinExistence type="predicted"/>
<comment type="caution">
    <text evidence="2">The sequence shown here is derived from an EMBL/GenBank/DDBJ whole genome shotgun (WGS) entry which is preliminary data.</text>
</comment>
<protein>
    <submittedName>
        <fullName evidence="2">S-4TM family putative pore-forming effector</fullName>
    </submittedName>
</protein>
<sequence>MTDSPRPPISVRQNTERAQRFLAAQSRLYTDAKRLHDTRFLTVVLLAAVTVTVALAFPEARVVVGAVGGATTFLWSLLGGGREKRCRKQAAFTQEEFDTYVFDLPWNVMAAEHPSPTLIVEAANRYQGNRTKDWYPDTGAVERPLDILICQRSNLGWGASIHRFYGAVLTGCLVVLVLLGVAIALIGDLNATDALVSLVVPLLGPARELIEMIRSNRDSSETKAKAEMKVHRLWEQALRPGSAITVSDCRAVQDLILGIRQTNAHVPDWLDNLRRSHSETLMQQSAEHLVEEALRQGKAR</sequence>
<keyword evidence="1" id="KW-0812">Transmembrane</keyword>
<keyword evidence="1" id="KW-1133">Transmembrane helix</keyword>
<organism evidence="2 3">
    <name type="scientific">Nocardioides yefusunii</name>
    <dbReference type="NCBI Taxonomy" id="2500546"/>
    <lineage>
        <taxon>Bacteria</taxon>
        <taxon>Bacillati</taxon>
        <taxon>Actinomycetota</taxon>
        <taxon>Actinomycetes</taxon>
        <taxon>Propionibacteriales</taxon>
        <taxon>Nocardioidaceae</taxon>
        <taxon>Nocardioides</taxon>
    </lineage>
</organism>
<feature type="transmembrane region" description="Helical" evidence="1">
    <location>
        <begin position="40"/>
        <end position="57"/>
    </location>
</feature>
<dbReference type="Pfam" id="PF18159">
    <property type="entry name" value="S_4TM"/>
    <property type="match status" value="1"/>
</dbReference>
<dbReference type="Proteomes" id="UP001596098">
    <property type="component" value="Unassembled WGS sequence"/>
</dbReference>
<dbReference type="EMBL" id="JBHSQI010000009">
    <property type="protein sequence ID" value="MFC6154908.1"/>
    <property type="molecule type" value="Genomic_DNA"/>
</dbReference>
<feature type="transmembrane region" description="Helical" evidence="1">
    <location>
        <begin position="164"/>
        <end position="186"/>
    </location>
</feature>